<dbReference type="AlphaFoldDB" id="W7MFW0"/>
<evidence type="ECO:0000313" key="1">
    <source>
        <dbReference type="EMBL" id="EWG50533.1"/>
    </source>
</evidence>
<gene>
    <name evidence="1" type="ORF">FVEG_16648</name>
</gene>
<dbReference type="RefSeq" id="XP_018756724.1">
    <property type="nucleotide sequence ID" value="XM_018905886.1"/>
</dbReference>
<dbReference type="KEGG" id="fvr:FVEG_16648"/>
<dbReference type="EMBL" id="DS022254">
    <property type="protein sequence ID" value="EWG50533.1"/>
    <property type="molecule type" value="Genomic_DNA"/>
</dbReference>
<accession>W7MFW0</accession>
<dbReference type="EMBL" id="CM000578">
    <property type="protein sequence ID" value="EWG50533.1"/>
    <property type="molecule type" value="Genomic_DNA"/>
</dbReference>
<dbReference type="Proteomes" id="UP000009096">
    <property type="component" value="Chromosome 1"/>
</dbReference>
<protein>
    <submittedName>
        <fullName evidence="1">Uncharacterized protein</fullName>
    </submittedName>
</protein>
<sequence>MDITYAYSIDRFTKDAAACLRGQTNREQTRGEDPSAGASRAFSRGFVHLKKESSGVSTVGRVIYEPPSPGEWTTERRRDEAKLGCLGKKKTLCVFVCRGQQRGEIGCASEASRI</sequence>
<reference evidence="1 2" key="1">
    <citation type="journal article" date="2010" name="Nature">
        <title>Comparative genomics reveals mobile pathogenicity chromosomes in Fusarium.</title>
        <authorList>
            <person name="Ma L.J."/>
            <person name="van der Does H.C."/>
            <person name="Borkovich K.A."/>
            <person name="Coleman J.J."/>
            <person name="Daboussi M.J."/>
            <person name="Di Pietro A."/>
            <person name="Dufresne M."/>
            <person name="Freitag M."/>
            <person name="Grabherr M."/>
            <person name="Henrissat B."/>
            <person name="Houterman P.M."/>
            <person name="Kang S."/>
            <person name="Shim W.B."/>
            <person name="Woloshuk C."/>
            <person name="Xie X."/>
            <person name="Xu J.R."/>
            <person name="Antoniw J."/>
            <person name="Baker S.E."/>
            <person name="Bluhm B.H."/>
            <person name="Breakspear A."/>
            <person name="Brown D.W."/>
            <person name="Butchko R.A."/>
            <person name="Chapman S."/>
            <person name="Coulson R."/>
            <person name="Coutinho P.M."/>
            <person name="Danchin E.G."/>
            <person name="Diener A."/>
            <person name="Gale L.R."/>
            <person name="Gardiner D.M."/>
            <person name="Goff S."/>
            <person name="Hammond-Kosack K.E."/>
            <person name="Hilburn K."/>
            <person name="Hua-Van A."/>
            <person name="Jonkers W."/>
            <person name="Kazan K."/>
            <person name="Kodira C.D."/>
            <person name="Koehrsen M."/>
            <person name="Kumar L."/>
            <person name="Lee Y.H."/>
            <person name="Li L."/>
            <person name="Manners J.M."/>
            <person name="Miranda-Saavedra D."/>
            <person name="Mukherjee M."/>
            <person name="Park G."/>
            <person name="Park J."/>
            <person name="Park S.Y."/>
            <person name="Proctor R.H."/>
            <person name="Regev A."/>
            <person name="Ruiz-Roldan M.C."/>
            <person name="Sain D."/>
            <person name="Sakthikumar S."/>
            <person name="Sykes S."/>
            <person name="Schwartz D.C."/>
            <person name="Turgeon B.G."/>
            <person name="Wapinski I."/>
            <person name="Yoder O."/>
            <person name="Young S."/>
            <person name="Zeng Q."/>
            <person name="Zhou S."/>
            <person name="Galagan J."/>
            <person name="Cuomo C.A."/>
            <person name="Kistler H.C."/>
            <person name="Rep M."/>
        </authorList>
    </citation>
    <scope>NUCLEOTIDE SEQUENCE [LARGE SCALE GENOMIC DNA]</scope>
    <source>
        <strain evidence="2">M3125 / FGSC 7600</strain>
    </source>
</reference>
<keyword evidence="2" id="KW-1185">Reference proteome</keyword>
<organism evidence="1 2">
    <name type="scientific">Gibberella moniliformis (strain M3125 / FGSC 7600)</name>
    <name type="common">Maize ear and stalk rot fungus</name>
    <name type="synonym">Fusarium verticillioides</name>
    <dbReference type="NCBI Taxonomy" id="334819"/>
    <lineage>
        <taxon>Eukaryota</taxon>
        <taxon>Fungi</taxon>
        <taxon>Dikarya</taxon>
        <taxon>Ascomycota</taxon>
        <taxon>Pezizomycotina</taxon>
        <taxon>Sordariomycetes</taxon>
        <taxon>Hypocreomycetidae</taxon>
        <taxon>Hypocreales</taxon>
        <taxon>Nectriaceae</taxon>
        <taxon>Fusarium</taxon>
        <taxon>Fusarium fujikuroi species complex</taxon>
    </lineage>
</organism>
<dbReference type="VEuPathDB" id="FungiDB:FVEG_16648"/>
<dbReference type="GeneID" id="30073524"/>
<proteinExistence type="predicted"/>
<evidence type="ECO:0000313" key="2">
    <source>
        <dbReference type="Proteomes" id="UP000009096"/>
    </source>
</evidence>
<name>W7MFW0_GIBM7</name>